<proteinExistence type="predicted"/>
<comment type="caution">
    <text evidence="1">The sequence shown here is derived from an EMBL/GenBank/DDBJ whole genome shotgun (WGS) entry which is preliminary data.</text>
</comment>
<evidence type="ECO:0000313" key="1">
    <source>
        <dbReference type="EMBL" id="CAG8831910.1"/>
    </source>
</evidence>
<gene>
    <name evidence="1" type="ORF">RPERSI_LOCUS28301</name>
</gene>
<reference evidence="1" key="1">
    <citation type="submission" date="2021-06" db="EMBL/GenBank/DDBJ databases">
        <authorList>
            <person name="Kallberg Y."/>
            <person name="Tangrot J."/>
            <person name="Rosling A."/>
        </authorList>
    </citation>
    <scope>NUCLEOTIDE SEQUENCE</scope>
    <source>
        <strain evidence="1">MA461A</strain>
    </source>
</reference>
<name>A0ACA9SC21_9GLOM</name>
<organism evidence="1 2">
    <name type="scientific">Racocetra persica</name>
    <dbReference type="NCBI Taxonomy" id="160502"/>
    <lineage>
        <taxon>Eukaryota</taxon>
        <taxon>Fungi</taxon>
        <taxon>Fungi incertae sedis</taxon>
        <taxon>Mucoromycota</taxon>
        <taxon>Glomeromycotina</taxon>
        <taxon>Glomeromycetes</taxon>
        <taxon>Diversisporales</taxon>
        <taxon>Gigasporaceae</taxon>
        <taxon>Racocetra</taxon>
    </lineage>
</organism>
<feature type="non-terminal residue" evidence="1">
    <location>
        <position position="1"/>
    </location>
</feature>
<feature type="non-terminal residue" evidence="1">
    <location>
        <position position="107"/>
    </location>
</feature>
<protein>
    <submittedName>
        <fullName evidence="1">9827_t:CDS:1</fullName>
    </submittedName>
</protein>
<dbReference type="EMBL" id="CAJVQC010102476">
    <property type="protein sequence ID" value="CAG8831910.1"/>
    <property type="molecule type" value="Genomic_DNA"/>
</dbReference>
<sequence>YRLELPETLRIHPVFHISLLKPYHSNEFKNKEITEPIQNIANKTPQEYEVEAILDKRTYYRCLQYLVKWKGYPLYDATWEPLNKLDNYRDLVKEFEKNGETVLNGGE</sequence>
<evidence type="ECO:0000313" key="2">
    <source>
        <dbReference type="Proteomes" id="UP000789920"/>
    </source>
</evidence>
<keyword evidence="2" id="KW-1185">Reference proteome</keyword>
<accession>A0ACA9SC21</accession>
<dbReference type="Proteomes" id="UP000789920">
    <property type="component" value="Unassembled WGS sequence"/>
</dbReference>